<reference evidence="2 3" key="1">
    <citation type="submission" date="2014-04" db="EMBL/GenBank/DDBJ databases">
        <title>Genome assembly of Hyalangium minutum DSM 14724.</title>
        <authorList>
            <person name="Sharma G."/>
            <person name="Subramanian S."/>
        </authorList>
    </citation>
    <scope>NUCLEOTIDE SEQUENCE [LARGE SCALE GENOMIC DNA]</scope>
    <source>
        <strain evidence="2 3">DSM 14724</strain>
    </source>
</reference>
<organism evidence="2 3">
    <name type="scientific">Hyalangium minutum</name>
    <dbReference type="NCBI Taxonomy" id="394096"/>
    <lineage>
        <taxon>Bacteria</taxon>
        <taxon>Pseudomonadati</taxon>
        <taxon>Myxococcota</taxon>
        <taxon>Myxococcia</taxon>
        <taxon>Myxococcales</taxon>
        <taxon>Cystobacterineae</taxon>
        <taxon>Archangiaceae</taxon>
        <taxon>Hyalangium</taxon>
    </lineage>
</organism>
<feature type="transmembrane region" description="Helical" evidence="1">
    <location>
        <begin position="69"/>
        <end position="88"/>
    </location>
</feature>
<dbReference type="EMBL" id="JMCB01000005">
    <property type="protein sequence ID" value="KFE69181.1"/>
    <property type="molecule type" value="Genomic_DNA"/>
</dbReference>
<evidence type="ECO:0000313" key="3">
    <source>
        <dbReference type="Proteomes" id="UP000028725"/>
    </source>
</evidence>
<keyword evidence="3" id="KW-1185">Reference proteome</keyword>
<feature type="transmembrane region" description="Helical" evidence="1">
    <location>
        <begin position="139"/>
        <end position="157"/>
    </location>
</feature>
<evidence type="ECO:0000256" key="1">
    <source>
        <dbReference type="SAM" id="Phobius"/>
    </source>
</evidence>
<keyword evidence="1" id="KW-0812">Transmembrane</keyword>
<sequence length="183" mass="19962">MLFAAVLWPLRALACINSMDASSIFTAHTVWTDLIVWTVGAVFLNQVVIANVRAPAVEGQPAPSRFRKAFFLLVGACLVLVMGVVSAGGPLLNFGEIKMSTCLFDRRFLLLMMGSPAVVFVLHSVLFQRLSRWLFSGDRLVTLVTLVVSSVLLAVGVDMVRESILLPKLCGATSYLLFGHSQY</sequence>
<dbReference type="Proteomes" id="UP000028725">
    <property type="component" value="Unassembled WGS sequence"/>
</dbReference>
<keyword evidence="1" id="KW-0472">Membrane</keyword>
<dbReference type="AlphaFoldDB" id="A0A085WNB8"/>
<proteinExistence type="predicted"/>
<feature type="transmembrane region" description="Helical" evidence="1">
    <location>
        <begin position="30"/>
        <end position="49"/>
    </location>
</feature>
<name>A0A085WNB8_9BACT</name>
<accession>A0A085WNB8</accession>
<keyword evidence="1" id="KW-1133">Transmembrane helix</keyword>
<feature type="transmembrane region" description="Helical" evidence="1">
    <location>
        <begin position="108"/>
        <end position="127"/>
    </location>
</feature>
<protein>
    <submittedName>
        <fullName evidence="2">Uncharacterized protein</fullName>
    </submittedName>
</protein>
<evidence type="ECO:0000313" key="2">
    <source>
        <dbReference type="EMBL" id="KFE69181.1"/>
    </source>
</evidence>
<dbReference type="STRING" id="394096.DB31_7083"/>
<comment type="caution">
    <text evidence="2">The sequence shown here is derived from an EMBL/GenBank/DDBJ whole genome shotgun (WGS) entry which is preliminary data.</text>
</comment>
<gene>
    <name evidence="2" type="ORF">DB31_7083</name>
</gene>